<feature type="transmembrane region" description="Helical" evidence="6">
    <location>
        <begin position="322"/>
        <end position="343"/>
    </location>
</feature>
<sequence>MPSHYKLQETHSFLKNKKIQSITVLLFFTLLCALPLLSITLTEDISTMIPQGKDGRIADDFALLQKAPLSGKVMISISSNTAKPQQLEKIADSISARMSPPYLTAQDYSGTRPQAVINFLLRQAPNLTTENDLARLKYITSQHVIKQTLLQNKQQLISPAGFGLRKIIASDPLDLRSIYLEKLAPLKHLPRFKVQGKHLFNNDRTALLIFAKSEIPMTDSRLGAELLSHFTEIKKSALAENNAAASDINISLLSGHLYTTANASIIKRDIFTLSALSISALLILFFYSFRRAGALTVFLAPGVAILAGLSTAAIFFQNLSAIVIGFGAVLMGISIDFAVHTYFALADNPEDKNKALKKVSSPILFGAATSCAAFAALYVSGIPGIKQLALFSVAGIIAACGYALLFIPRFCSSFPEKTLGANTIFHIPKHKTAVIGISIFILTAGTYYALNNSFDTELKNLGYISDEIRNTEKLFHEKWGNLSRQALLFAKGETQESALQNNERLWADLSINLPETKTVNLAPVLPSTKTQLKNRKLWAEFWKREQLNRIISTVNSEGRKIGFAPDVFTASLKKIHSDEPVLTVESMNSSALGFLTELLIPKSGQGKNKLIMTLLPDTDKVSDYFNEQKEQELNARLVSQSRFKATLETEMKADITKFICLSGLLVTLLIGILFRNLRRAALAIFPAVFGVVCTFGVLGFLGIPLNIFHIAALPLVIGLGADYGIFMVFQEIKKPSPSTVKAVKISGLTTLAGFGVLVFAKHPSLHSLGATVAAGVSAALICAVFILPHLLRMKLQTEKDHA</sequence>
<keyword evidence="9" id="KW-1185">Reference proteome</keyword>
<evidence type="ECO:0000313" key="9">
    <source>
        <dbReference type="Proteomes" id="UP000010808"/>
    </source>
</evidence>
<keyword evidence="2" id="KW-1003">Cell membrane</keyword>
<dbReference type="Pfam" id="PF03176">
    <property type="entry name" value="MMPL"/>
    <property type="match status" value="1"/>
</dbReference>
<dbReference type="Gene3D" id="1.20.1640.10">
    <property type="entry name" value="Multidrug efflux transporter AcrB transmembrane domain"/>
    <property type="match status" value="2"/>
</dbReference>
<comment type="subcellular location">
    <subcellularLocation>
        <location evidence="1">Cell membrane</location>
        <topology evidence="1">Multi-pass membrane protein</topology>
    </subcellularLocation>
</comment>
<feature type="transmembrane region" description="Helical" evidence="6">
    <location>
        <begin position="432"/>
        <end position="450"/>
    </location>
</feature>
<reference evidence="8 9" key="1">
    <citation type="submission" date="2012-10" db="EMBL/GenBank/DDBJ databases">
        <authorList>
            <person name="Genoscope - CEA"/>
        </authorList>
    </citation>
    <scope>NUCLEOTIDE SEQUENCE [LARGE SCALE GENOMIC DNA]</scope>
    <source>
        <strain evidence="9">AM13 / DSM 14728</strain>
    </source>
</reference>
<dbReference type="HOGENOM" id="CLU_003055_1_0_7"/>
<evidence type="ECO:0000256" key="1">
    <source>
        <dbReference type="ARBA" id="ARBA00004651"/>
    </source>
</evidence>
<gene>
    <name evidence="8" type="ORF">DESAM_21146</name>
</gene>
<feature type="transmembrane region" description="Helical" evidence="6">
    <location>
        <begin position="294"/>
        <end position="316"/>
    </location>
</feature>
<dbReference type="Proteomes" id="UP000010808">
    <property type="component" value="Chromosome"/>
</dbReference>
<evidence type="ECO:0000256" key="2">
    <source>
        <dbReference type="ARBA" id="ARBA00022475"/>
    </source>
</evidence>
<feature type="transmembrane region" description="Helical" evidence="6">
    <location>
        <begin position="707"/>
        <end position="729"/>
    </location>
</feature>
<feature type="transmembrane region" description="Helical" evidence="6">
    <location>
        <begin position="388"/>
        <end position="411"/>
    </location>
</feature>
<dbReference type="PANTHER" id="PTHR33406">
    <property type="entry name" value="MEMBRANE PROTEIN MJ1562-RELATED"/>
    <property type="match status" value="1"/>
</dbReference>
<evidence type="ECO:0000313" key="8">
    <source>
        <dbReference type="EMBL" id="CCO23427.1"/>
    </source>
</evidence>
<dbReference type="KEGG" id="dhy:DESAM_21146"/>
<dbReference type="RefSeq" id="WP_015336031.1">
    <property type="nucleotide sequence ID" value="NC_020055.1"/>
</dbReference>
<dbReference type="GO" id="GO:0005886">
    <property type="term" value="C:plasma membrane"/>
    <property type="evidence" value="ECO:0007669"/>
    <property type="project" value="UniProtKB-SubCell"/>
</dbReference>
<feature type="transmembrane region" description="Helical" evidence="6">
    <location>
        <begin position="772"/>
        <end position="791"/>
    </location>
</feature>
<keyword evidence="4 6" id="KW-1133">Transmembrane helix</keyword>
<dbReference type="STRING" id="1121451.DESAM_21146"/>
<dbReference type="SUPFAM" id="SSF82866">
    <property type="entry name" value="Multidrug efflux transporter AcrB transmembrane domain"/>
    <property type="match status" value="2"/>
</dbReference>
<evidence type="ECO:0000256" key="4">
    <source>
        <dbReference type="ARBA" id="ARBA00022989"/>
    </source>
</evidence>
<evidence type="ECO:0000256" key="3">
    <source>
        <dbReference type="ARBA" id="ARBA00022692"/>
    </source>
</evidence>
<feature type="transmembrane region" description="Helical" evidence="6">
    <location>
        <begin position="741"/>
        <end position="760"/>
    </location>
</feature>
<feature type="transmembrane region" description="Helical" evidence="6">
    <location>
        <begin position="681"/>
        <end position="701"/>
    </location>
</feature>
<dbReference type="PROSITE" id="PS50156">
    <property type="entry name" value="SSD"/>
    <property type="match status" value="1"/>
</dbReference>
<evidence type="ECO:0000256" key="5">
    <source>
        <dbReference type="ARBA" id="ARBA00023136"/>
    </source>
</evidence>
<name>L0RB43_9BACT</name>
<protein>
    <submittedName>
        <fullName evidence="8">Exporter</fullName>
    </submittedName>
</protein>
<dbReference type="PATRIC" id="fig|1121451.3.peg.1399"/>
<dbReference type="InterPro" id="IPR000731">
    <property type="entry name" value="SSD"/>
</dbReference>
<feature type="transmembrane region" description="Helical" evidence="6">
    <location>
        <begin position="363"/>
        <end position="382"/>
    </location>
</feature>
<proteinExistence type="predicted"/>
<organism evidence="8 9">
    <name type="scientific">Maridesulfovibrio hydrothermalis AM13 = DSM 14728</name>
    <dbReference type="NCBI Taxonomy" id="1121451"/>
    <lineage>
        <taxon>Bacteria</taxon>
        <taxon>Pseudomonadati</taxon>
        <taxon>Thermodesulfobacteriota</taxon>
        <taxon>Desulfovibrionia</taxon>
        <taxon>Desulfovibrionales</taxon>
        <taxon>Desulfovibrionaceae</taxon>
        <taxon>Maridesulfovibrio</taxon>
    </lineage>
</organism>
<keyword evidence="3 6" id="KW-0812">Transmembrane</keyword>
<dbReference type="eggNOG" id="COG4258">
    <property type="taxonomic scope" value="Bacteria"/>
</dbReference>
<evidence type="ECO:0000256" key="6">
    <source>
        <dbReference type="SAM" id="Phobius"/>
    </source>
</evidence>
<evidence type="ECO:0000259" key="7">
    <source>
        <dbReference type="PROSITE" id="PS50156"/>
    </source>
</evidence>
<dbReference type="InterPro" id="IPR004869">
    <property type="entry name" value="MMPL_dom"/>
</dbReference>
<keyword evidence="5 6" id="KW-0472">Membrane</keyword>
<feature type="domain" description="SSD" evidence="7">
    <location>
        <begin position="294"/>
        <end position="413"/>
    </location>
</feature>
<dbReference type="AlphaFoldDB" id="L0RB43"/>
<dbReference type="PANTHER" id="PTHR33406:SF13">
    <property type="entry name" value="MEMBRANE PROTEIN YDFJ"/>
    <property type="match status" value="1"/>
</dbReference>
<dbReference type="InterPro" id="IPR050545">
    <property type="entry name" value="Mycobact_MmpL"/>
</dbReference>
<feature type="transmembrane region" description="Helical" evidence="6">
    <location>
        <begin position="655"/>
        <end position="674"/>
    </location>
</feature>
<dbReference type="OrthoDB" id="9780358at2"/>
<accession>L0RB43</accession>
<feature type="transmembrane region" description="Helical" evidence="6">
    <location>
        <begin position="270"/>
        <end position="287"/>
    </location>
</feature>
<dbReference type="EMBL" id="FO203522">
    <property type="protein sequence ID" value="CCO23427.1"/>
    <property type="molecule type" value="Genomic_DNA"/>
</dbReference>
<feature type="transmembrane region" description="Helical" evidence="6">
    <location>
        <begin position="21"/>
        <end position="41"/>
    </location>
</feature>